<accession>A0A2N5SAQ7</accession>
<evidence type="ECO:0000313" key="2">
    <source>
        <dbReference type="Proteomes" id="UP000235388"/>
    </source>
</evidence>
<gene>
    <name evidence="1" type="ORF">PCANC_22342</name>
</gene>
<sequence>MPYGTVPSHMWACSPPSKKPSAANFVRAQPGTLNRQESASISPAAPVIINIQSICPWAVTDQVNGARNTGCQTGKLLECDGSRYVTIEDQNQMEIIEGNLLAGK</sequence>
<comment type="caution">
    <text evidence="1">The sequence shown here is derived from an EMBL/GenBank/DDBJ whole genome shotgun (WGS) entry which is preliminary data.</text>
</comment>
<reference evidence="1 2" key="1">
    <citation type="submission" date="2017-11" db="EMBL/GenBank/DDBJ databases">
        <title>De novo assembly and phasing of dikaryotic genomes from two isolates of Puccinia coronata f. sp. avenae, the causal agent of oat crown rust.</title>
        <authorList>
            <person name="Miller M.E."/>
            <person name="Zhang Y."/>
            <person name="Omidvar V."/>
            <person name="Sperschneider J."/>
            <person name="Schwessinger B."/>
            <person name="Raley C."/>
            <person name="Palmer J.M."/>
            <person name="Garnica D."/>
            <person name="Upadhyaya N."/>
            <person name="Rathjen J."/>
            <person name="Taylor J.M."/>
            <person name="Park R.F."/>
            <person name="Dodds P.N."/>
            <person name="Hirsch C.D."/>
            <person name="Kianian S.F."/>
            <person name="Figueroa M."/>
        </authorList>
    </citation>
    <scope>NUCLEOTIDE SEQUENCE [LARGE SCALE GENOMIC DNA]</scope>
    <source>
        <strain evidence="1">12NC29</strain>
    </source>
</reference>
<dbReference type="EMBL" id="PGCJ01001065">
    <property type="protein sequence ID" value="PLW10294.1"/>
    <property type="molecule type" value="Genomic_DNA"/>
</dbReference>
<organism evidence="1 2">
    <name type="scientific">Puccinia coronata f. sp. avenae</name>
    <dbReference type="NCBI Taxonomy" id="200324"/>
    <lineage>
        <taxon>Eukaryota</taxon>
        <taxon>Fungi</taxon>
        <taxon>Dikarya</taxon>
        <taxon>Basidiomycota</taxon>
        <taxon>Pucciniomycotina</taxon>
        <taxon>Pucciniomycetes</taxon>
        <taxon>Pucciniales</taxon>
        <taxon>Pucciniaceae</taxon>
        <taxon>Puccinia</taxon>
    </lineage>
</organism>
<keyword evidence="2" id="KW-1185">Reference proteome</keyword>
<dbReference type="AlphaFoldDB" id="A0A2N5SAQ7"/>
<protein>
    <submittedName>
        <fullName evidence="1">Uncharacterized protein</fullName>
    </submittedName>
</protein>
<dbReference type="Proteomes" id="UP000235388">
    <property type="component" value="Unassembled WGS sequence"/>
</dbReference>
<name>A0A2N5SAQ7_9BASI</name>
<proteinExistence type="predicted"/>
<evidence type="ECO:0000313" key="1">
    <source>
        <dbReference type="EMBL" id="PLW10294.1"/>
    </source>
</evidence>